<keyword evidence="2" id="KW-1185">Reference proteome</keyword>
<gene>
    <name evidence="1" type="ORF">CDAR_382431</name>
</gene>
<proteinExistence type="predicted"/>
<name>A0AAV4VXL0_9ARAC</name>
<dbReference type="AlphaFoldDB" id="A0AAV4VXL0"/>
<dbReference type="Proteomes" id="UP001054837">
    <property type="component" value="Unassembled WGS sequence"/>
</dbReference>
<organism evidence="1 2">
    <name type="scientific">Caerostris darwini</name>
    <dbReference type="NCBI Taxonomy" id="1538125"/>
    <lineage>
        <taxon>Eukaryota</taxon>
        <taxon>Metazoa</taxon>
        <taxon>Ecdysozoa</taxon>
        <taxon>Arthropoda</taxon>
        <taxon>Chelicerata</taxon>
        <taxon>Arachnida</taxon>
        <taxon>Araneae</taxon>
        <taxon>Araneomorphae</taxon>
        <taxon>Entelegynae</taxon>
        <taxon>Araneoidea</taxon>
        <taxon>Araneidae</taxon>
        <taxon>Caerostris</taxon>
    </lineage>
</organism>
<comment type="caution">
    <text evidence="1">The sequence shown here is derived from an EMBL/GenBank/DDBJ whole genome shotgun (WGS) entry which is preliminary data.</text>
</comment>
<evidence type="ECO:0000313" key="2">
    <source>
        <dbReference type="Proteomes" id="UP001054837"/>
    </source>
</evidence>
<sequence>MLVIEGVELIYGYGLSLTEQSYNLFRAFPIQHYGVIPTNVIIPAMRMPNRTFRAAYESSAPGDCSSFPRTIGHVSQNGIIICSQQFPEGTTQLPAEQSERGVIDWGIGRRSSDWNSGGFEVKTLEFGESF</sequence>
<dbReference type="EMBL" id="BPLQ01013827">
    <property type="protein sequence ID" value="GIY75186.1"/>
    <property type="molecule type" value="Genomic_DNA"/>
</dbReference>
<reference evidence="1 2" key="1">
    <citation type="submission" date="2021-06" db="EMBL/GenBank/DDBJ databases">
        <title>Caerostris darwini draft genome.</title>
        <authorList>
            <person name="Kono N."/>
            <person name="Arakawa K."/>
        </authorList>
    </citation>
    <scope>NUCLEOTIDE SEQUENCE [LARGE SCALE GENOMIC DNA]</scope>
</reference>
<accession>A0AAV4VXL0</accession>
<protein>
    <submittedName>
        <fullName evidence="1">Uncharacterized protein</fullName>
    </submittedName>
</protein>
<evidence type="ECO:0000313" key="1">
    <source>
        <dbReference type="EMBL" id="GIY75186.1"/>
    </source>
</evidence>